<feature type="region of interest" description="Disordered" evidence="1">
    <location>
        <begin position="316"/>
        <end position="339"/>
    </location>
</feature>
<name>A0A8S5QD02_9CAUD</name>
<organism evidence="2">
    <name type="scientific">Siphoviridae sp. ctbvd11</name>
    <dbReference type="NCBI Taxonomy" id="2825567"/>
    <lineage>
        <taxon>Viruses</taxon>
        <taxon>Duplodnaviria</taxon>
        <taxon>Heunggongvirae</taxon>
        <taxon>Uroviricota</taxon>
        <taxon>Caudoviricetes</taxon>
    </lineage>
</organism>
<sequence length="339" mass="39719">MKAITKSGTVYDVKFWNNRRLMELFHLEHDDDAIVEWFHFGALINISGEWYHCHPEVRYIDDKLTPYVSLSRSAIQALKIDTPKNVLIRLDSIPEEEFKTFYKGLIQSTKEKANALEFTYIEVTHNYICGSDCKDDHLYLYFNDKALRILDAFNALDNFDDRMNFTSKFEGYDTTYRIDETNIDKLFELAGPKLKEIEAKREERRRKEEKIRRVKEAIENGAISFHCESAPHDEDLSEVILTRPCPNSGSFTLTHRIPAEVFSKIKKFGVYYDHDFLEECDMFWSAPGWRFGKEAIETLLRENFKVFVDCKEVSLTEDQKTKKPRPKPGHREPSGSNLL</sequence>
<evidence type="ECO:0000256" key="1">
    <source>
        <dbReference type="SAM" id="MobiDB-lite"/>
    </source>
</evidence>
<reference evidence="2" key="1">
    <citation type="journal article" date="2021" name="Proc. Natl. Acad. Sci. U.S.A.">
        <title>A Catalog of Tens of Thousands of Viruses from Human Metagenomes Reveals Hidden Associations with Chronic Diseases.</title>
        <authorList>
            <person name="Tisza M.J."/>
            <person name="Buck C.B."/>
        </authorList>
    </citation>
    <scope>NUCLEOTIDE SEQUENCE</scope>
    <source>
        <strain evidence="2">Ctbvd11</strain>
    </source>
</reference>
<protein>
    <submittedName>
        <fullName evidence="2">Uncharacterized protein</fullName>
    </submittedName>
</protein>
<dbReference type="EMBL" id="BK015636">
    <property type="protein sequence ID" value="DAE17143.1"/>
    <property type="molecule type" value="Genomic_DNA"/>
</dbReference>
<accession>A0A8S5QD02</accession>
<proteinExistence type="predicted"/>
<evidence type="ECO:0000313" key="2">
    <source>
        <dbReference type="EMBL" id="DAE17143.1"/>
    </source>
</evidence>